<dbReference type="EMBL" id="JABXJK010000050">
    <property type="protein sequence ID" value="MBA0972846.1"/>
    <property type="molecule type" value="Genomic_DNA"/>
</dbReference>
<comment type="similarity">
    <text evidence="1 7">Belongs to the UPF0758 family.</text>
</comment>
<accession>A0A1L8TV27</accession>
<dbReference type="NCBIfam" id="TIGR00608">
    <property type="entry name" value="radc"/>
    <property type="match status" value="1"/>
</dbReference>
<evidence type="ECO:0000259" key="8">
    <source>
        <dbReference type="PROSITE" id="PS50249"/>
    </source>
</evidence>
<dbReference type="Proteomes" id="UP000571857">
    <property type="component" value="Unassembled WGS sequence"/>
</dbReference>
<dbReference type="PROSITE" id="PS50249">
    <property type="entry name" value="MPN"/>
    <property type="match status" value="1"/>
</dbReference>
<evidence type="ECO:0000313" key="11">
    <source>
        <dbReference type="EMBL" id="STD84344.1"/>
    </source>
</evidence>
<dbReference type="InterPro" id="IPR001405">
    <property type="entry name" value="UPF0758"/>
</dbReference>
<dbReference type="RefSeq" id="WP_003127339.1">
    <property type="nucleotide sequence ID" value="NZ_BSYC01000002.1"/>
</dbReference>
<dbReference type="Pfam" id="PF20582">
    <property type="entry name" value="UPF0758_N"/>
    <property type="match status" value="1"/>
</dbReference>
<evidence type="ECO:0000256" key="1">
    <source>
        <dbReference type="ARBA" id="ARBA00010243"/>
    </source>
</evidence>
<keyword evidence="6" id="KW-0482">Metalloprotease</keyword>
<evidence type="ECO:0000256" key="7">
    <source>
        <dbReference type="RuleBase" id="RU003797"/>
    </source>
</evidence>
<dbReference type="InterPro" id="IPR010994">
    <property type="entry name" value="RuvA_2-like"/>
</dbReference>
<keyword evidence="3" id="KW-0479">Metal-binding</keyword>
<reference evidence="10 13" key="2">
    <citation type="submission" date="2019-04" db="EMBL/GenBank/DDBJ databases">
        <title>Step-wise assembly of the neonatal virome modulated by breast feeding.</title>
        <authorList>
            <person name="Liang G."/>
            <person name="Bushman F."/>
        </authorList>
    </citation>
    <scope>NUCLEOTIDE SEQUENCE [LARGE SCALE GENOMIC DNA]</scope>
    <source>
        <strain evidence="10 13">E3404</strain>
    </source>
</reference>
<keyword evidence="12" id="KW-1185">Reference proteome</keyword>
<dbReference type="Gene3D" id="3.40.140.10">
    <property type="entry name" value="Cytidine Deaminase, domain 2"/>
    <property type="match status" value="1"/>
</dbReference>
<sequence>MKDNGIPQSSYPRERLLHYGAEALSNQELLAILLRTGSHPFNVIELAGQILNEFEDLYELKHVTLDELQAIRGVGQIKAIELKATVELGARIQRAAQPKYGRVHSSVDIANQMMEELKDYQQEHLLCLYLNTKNEIIQKKTLFIGSLNQSIAHPREIYHGAVRCCAARVICVHNHPSGSPQPSQADITFTKRLMKCGELMGIDLLDHLIIGNNSYISLREEGLWEG</sequence>
<dbReference type="GO" id="GO:0008237">
    <property type="term" value="F:metallopeptidase activity"/>
    <property type="evidence" value="ECO:0007669"/>
    <property type="project" value="UniProtKB-KW"/>
</dbReference>
<evidence type="ECO:0000313" key="14">
    <source>
        <dbReference type="Proteomes" id="UP000571857"/>
    </source>
</evidence>
<evidence type="ECO:0000313" key="12">
    <source>
        <dbReference type="Proteomes" id="UP000254807"/>
    </source>
</evidence>
<evidence type="ECO:0000256" key="4">
    <source>
        <dbReference type="ARBA" id="ARBA00022801"/>
    </source>
</evidence>
<reference evidence="11 12" key="1">
    <citation type="submission" date="2018-06" db="EMBL/GenBank/DDBJ databases">
        <authorList>
            <consortium name="Pathogen Informatics"/>
            <person name="Doyle S."/>
        </authorList>
    </citation>
    <scope>NUCLEOTIDE SEQUENCE [LARGE SCALE GENOMIC DNA]</scope>
    <source>
        <strain evidence="11 12">NCTC12360</strain>
    </source>
</reference>
<dbReference type="GO" id="GO:0046872">
    <property type="term" value="F:metal ion binding"/>
    <property type="evidence" value="ECO:0007669"/>
    <property type="project" value="UniProtKB-KW"/>
</dbReference>
<gene>
    <name evidence="9" type="primary">radC</name>
    <name evidence="10" type="ORF">GTI89_12680</name>
    <name evidence="9" type="ORF">HWH42_09690</name>
    <name evidence="11" type="ORF">NCTC12360_02880</name>
</gene>
<dbReference type="GO" id="GO:0006508">
    <property type="term" value="P:proteolysis"/>
    <property type="evidence" value="ECO:0007669"/>
    <property type="project" value="UniProtKB-KW"/>
</dbReference>
<evidence type="ECO:0000256" key="6">
    <source>
        <dbReference type="ARBA" id="ARBA00023049"/>
    </source>
</evidence>
<dbReference type="PANTHER" id="PTHR30471">
    <property type="entry name" value="DNA REPAIR PROTEIN RADC"/>
    <property type="match status" value="1"/>
</dbReference>
<dbReference type="InterPro" id="IPR037518">
    <property type="entry name" value="MPN"/>
</dbReference>
<dbReference type="NCBIfam" id="NF000642">
    <property type="entry name" value="PRK00024.1"/>
    <property type="match status" value="1"/>
</dbReference>
<keyword evidence="4" id="KW-0378">Hydrolase</keyword>
<dbReference type="EMBL" id="UFYW01000001">
    <property type="protein sequence ID" value="STD84344.1"/>
    <property type="molecule type" value="Genomic_DNA"/>
</dbReference>
<feature type="domain" description="MPN" evidence="8">
    <location>
        <begin position="102"/>
        <end position="224"/>
    </location>
</feature>
<evidence type="ECO:0000313" key="10">
    <source>
        <dbReference type="EMBL" id="MXS26914.1"/>
    </source>
</evidence>
<reference evidence="9 14" key="3">
    <citation type="submission" date="2020-06" db="EMBL/GenBank/DDBJ databases">
        <title>Crossreactivity between MHC class I-restricted antigens from cancer cells and an enterococcal bacteriophage.</title>
        <authorList>
            <person name="Fluckiger A."/>
            <person name="Daillere R."/>
            <person name="Sassi M."/>
            <person name="Cattoir V."/>
            <person name="Kroemer G."/>
            <person name="Zitvogel L."/>
        </authorList>
    </citation>
    <scope>NUCLEOTIDE SEQUENCE [LARGE SCALE GENOMIC DNA]</scope>
    <source>
        <strain evidence="9 14">EG4</strain>
    </source>
</reference>
<protein>
    <submittedName>
        <fullName evidence="11">DNA repair protein RadC</fullName>
    </submittedName>
</protein>
<evidence type="ECO:0000313" key="13">
    <source>
        <dbReference type="Proteomes" id="UP000439965"/>
    </source>
</evidence>
<dbReference type="PANTHER" id="PTHR30471:SF3">
    <property type="entry name" value="UPF0758 PROTEIN YEES-RELATED"/>
    <property type="match status" value="1"/>
</dbReference>
<proteinExistence type="inferred from homology"/>
<dbReference type="Proteomes" id="UP000254807">
    <property type="component" value="Unassembled WGS sequence"/>
</dbReference>
<evidence type="ECO:0000313" key="9">
    <source>
        <dbReference type="EMBL" id="MBA0972846.1"/>
    </source>
</evidence>
<dbReference type="AlphaFoldDB" id="A0A1L8TV27"/>
<evidence type="ECO:0000256" key="5">
    <source>
        <dbReference type="ARBA" id="ARBA00022833"/>
    </source>
</evidence>
<dbReference type="InterPro" id="IPR046778">
    <property type="entry name" value="UPF0758_N"/>
</dbReference>
<dbReference type="InterPro" id="IPR020891">
    <property type="entry name" value="UPF0758_CS"/>
</dbReference>
<dbReference type="PROSITE" id="PS01302">
    <property type="entry name" value="UPF0758"/>
    <property type="match status" value="1"/>
</dbReference>
<dbReference type="Pfam" id="PF04002">
    <property type="entry name" value="RadC"/>
    <property type="match status" value="1"/>
</dbReference>
<evidence type="ECO:0000256" key="3">
    <source>
        <dbReference type="ARBA" id="ARBA00022723"/>
    </source>
</evidence>
<keyword evidence="5" id="KW-0862">Zinc</keyword>
<dbReference type="OrthoDB" id="9804482at2"/>
<dbReference type="InterPro" id="IPR025657">
    <property type="entry name" value="RadC_JAB"/>
</dbReference>
<dbReference type="EMBL" id="WVTI01000012">
    <property type="protein sequence ID" value="MXS26914.1"/>
    <property type="molecule type" value="Genomic_DNA"/>
</dbReference>
<name>A0A1L8TV27_ENTGA</name>
<dbReference type="CDD" id="cd08071">
    <property type="entry name" value="MPN_DUF2466"/>
    <property type="match status" value="1"/>
</dbReference>
<dbReference type="SUPFAM" id="SSF47781">
    <property type="entry name" value="RuvA domain 2-like"/>
    <property type="match status" value="1"/>
</dbReference>
<evidence type="ECO:0000256" key="2">
    <source>
        <dbReference type="ARBA" id="ARBA00022670"/>
    </source>
</evidence>
<dbReference type="Proteomes" id="UP000439965">
    <property type="component" value="Unassembled WGS sequence"/>
</dbReference>
<organism evidence="11 12">
    <name type="scientific">Enterococcus gallinarum</name>
    <dbReference type="NCBI Taxonomy" id="1353"/>
    <lineage>
        <taxon>Bacteria</taxon>
        <taxon>Bacillati</taxon>
        <taxon>Bacillota</taxon>
        <taxon>Bacilli</taxon>
        <taxon>Lactobacillales</taxon>
        <taxon>Enterococcaceae</taxon>
        <taxon>Enterococcus</taxon>
    </lineage>
</organism>
<keyword evidence="2" id="KW-0645">Protease</keyword>